<evidence type="ECO:0000313" key="2">
    <source>
        <dbReference type="EMBL" id="WAQ96988.1"/>
    </source>
</evidence>
<evidence type="ECO:0000256" key="1">
    <source>
        <dbReference type="SAM" id="MobiDB-lite"/>
    </source>
</evidence>
<feature type="region of interest" description="Disordered" evidence="1">
    <location>
        <begin position="104"/>
        <end position="127"/>
    </location>
</feature>
<keyword evidence="3" id="KW-1185">Reference proteome</keyword>
<gene>
    <name evidence="2" type="ORF">MAR_029678</name>
</gene>
<proteinExistence type="predicted"/>
<dbReference type="EMBL" id="CP111013">
    <property type="protein sequence ID" value="WAQ96988.1"/>
    <property type="molecule type" value="Genomic_DNA"/>
</dbReference>
<protein>
    <submittedName>
        <fullName evidence="2">Uncharacterized protein</fullName>
    </submittedName>
</protein>
<name>A0ABY7DLN3_MYAAR</name>
<accession>A0ABY7DLN3</accession>
<reference evidence="2" key="1">
    <citation type="submission" date="2022-11" db="EMBL/GenBank/DDBJ databases">
        <title>Centuries of genome instability and evolution in soft-shell clam transmissible cancer (bioRxiv).</title>
        <authorList>
            <person name="Hart S.F.M."/>
            <person name="Yonemitsu M.A."/>
            <person name="Giersch R.M."/>
            <person name="Beal B.F."/>
            <person name="Arriagada G."/>
            <person name="Davis B.W."/>
            <person name="Ostrander E.A."/>
            <person name="Goff S.P."/>
            <person name="Metzger M.J."/>
        </authorList>
    </citation>
    <scope>NUCLEOTIDE SEQUENCE</scope>
    <source>
        <strain evidence="2">MELC-2E11</strain>
        <tissue evidence="2">Siphon/mantle</tissue>
    </source>
</reference>
<sequence>MPRVVQVSSTSNLNVNTRDREQAEDFTDADDGFNKNHNQQEHCSLSFDALPQYLQFPIDYAAYNVVYCPSDNDPYCLHCEVGGEVVKYKKDARIWLHKSSDNNRIHASKNTNTPETRKATANEDDSNYDDIKRRLGKIQHYFQNVCASNVGYTHGPYRTAVGIDSDISSLGDSDADLTYSEESSPSHSITNTNIHTTKLDSRVTFADINEHANITQNESLSNTSMILETDIADPSEIQVDVSDSHMCTENASGNNSRSGLTSCEVARRLAPAIDMEHESLSDGLLDSAVNSFITDHTVGAFRRRRQRRGTGVPYTVGGPVTRSRRQAERDKMAFYNLRSRPVKHKRRQSEKCISYARPGCSRCDRFQQDKNSNTNSNVDSESEPIGDVIHYVTVCNNVPKTYRVPTLTTIAAEVLKKLHLR</sequence>
<evidence type="ECO:0000313" key="3">
    <source>
        <dbReference type="Proteomes" id="UP001164746"/>
    </source>
</evidence>
<dbReference type="Proteomes" id="UP001164746">
    <property type="component" value="Chromosome 2"/>
</dbReference>
<organism evidence="2 3">
    <name type="scientific">Mya arenaria</name>
    <name type="common">Soft-shell clam</name>
    <dbReference type="NCBI Taxonomy" id="6604"/>
    <lineage>
        <taxon>Eukaryota</taxon>
        <taxon>Metazoa</taxon>
        <taxon>Spiralia</taxon>
        <taxon>Lophotrochozoa</taxon>
        <taxon>Mollusca</taxon>
        <taxon>Bivalvia</taxon>
        <taxon>Autobranchia</taxon>
        <taxon>Heteroconchia</taxon>
        <taxon>Euheterodonta</taxon>
        <taxon>Imparidentia</taxon>
        <taxon>Neoheterodontei</taxon>
        <taxon>Myida</taxon>
        <taxon>Myoidea</taxon>
        <taxon>Myidae</taxon>
        <taxon>Mya</taxon>
    </lineage>
</organism>